<dbReference type="GO" id="GO:0016020">
    <property type="term" value="C:membrane"/>
    <property type="evidence" value="ECO:0007669"/>
    <property type="project" value="UniProtKB-SubCell"/>
</dbReference>
<comment type="pathway">
    <text evidence="5">Nucleotide-sugar biosynthesis; CMP-3-deoxy-D-manno-octulosonate biosynthesis; CMP-3-deoxy-D-manno-octulosonate from 3-deoxy-D-manno-octulosonate and CTP: step 1/1.</text>
</comment>
<dbReference type="SUPFAM" id="SSF53448">
    <property type="entry name" value="Nucleotide-diphospho-sugar transferases"/>
    <property type="match status" value="1"/>
</dbReference>
<dbReference type="GO" id="GO:0033468">
    <property type="term" value="P:CMP-keto-3-deoxy-D-manno-octulosonic acid biosynthetic process"/>
    <property type="evidence" value="ECO:0007669"/>
    <property type="project" value="UniProtKB-UniRule"/>
</dbReference>
<accession>A0AAW8QYS2</accession>
<dbReference type="RefSeq" id="WP_311360525.1">
    <property type="nucleotide sequence ID" value="NZ_JAVRIE010000001.1"/>
</dbReference>
<dbReference type="NCBIfam" id="NF003950">
    <property type="entry name" value="PRK05450.1-3"/>
    <property type="match status" value="1"/>
</dbReference>
<dbReference type="PANTHER" id="PTHR42866:SF2">
    <property type="entry name" value="3-DEOXY-MANNO-OCTULOSONATE CYTIDYLYLTRANSFERASE, MITOCHONDRIAL"/>
    <property type="match status" value="1"/>
</dbReference>
<dbReference type="CDD" id="cd02517">
    <property type="entry name" value="CMP-KDO-Synthetase"/>
    <property type="match status" value="1"/>
</dbReference>
<keyword evidence="5" id="KW-0963">Cytoplasm</keyword>
<reference evidence="7 8" key="1">
    <citation type="submission" date="2023-09" db="EMBL/GenBank/DDBJ databases">
        <authorList>
            <person name="Rey-Velasco X."/>
        </authorList>
    </citation>
    <scope>NUCLEOTIDE SEQUENCE [LARGE SCALE GENOMIC DNA]</scope>
    <source>
        <strain evidence="7 8">W409</strain>
    </source>
</reference>
<dbReference type="PANTHER" id="PTHR42866">
    <property type="entry name" value="3-DEOXY-MANNO-OCTULOSONATE CYTIDYLYLTRANSFERASE"/>
    <property type="match status" value="1"/>
</dbReference>
<evidence type="ECO:0000256" key="3">
    <source>
        <dbReference type="ARBA" id="ARBA00022695"/>
    </source>
</evidence>
<evidence type="ECO:0000256" key="2">
    <source>
        <dbReference type="ARBA" id="ARBA00022679"/>
    </source>
</evidence>
<keyword evidence="2 5" id="KW-0808">Transferase</keyword>
<dbReference type="NCBIfam" id="NF003952">
    <property type="entry name" value="PRK05450.1-5"/>
    <property type="match status" value="1"/>
</dbReference>
<dbReference type="NCBIfam" id="TIGR00466">
    <property type="entry name" value="kdsB"/>
    <property type="match status" value="1"/>
</dbReference>
<dbReference type="Gene3D" id="3.90.550.10">
    <property type="entry name" value="Spore Coat Polysaccharide Biosynthesis Protein SpsA, Chain A"/>
    <property type="match status" value="1"/>
</dbReference>
<evidence type="ECO:0000313" key="8">
    <source>
        <dbReference type="Proteomes" id="UP001249020"/>
    </source>
</evidence>
<dbReference type="NCBIfam" id="NF009905">
    <property type="entry name" value="PRK13368.1"/>
    <property type="match status" value="1"/>
</dbReference>
<feature type="compositionally biased region" description="Basic and acidic residues" evidence="6">
    <location>
        <begin position="248"/>
        <end position="257"/>
    </location>
</feature>
<dbReference type="HAMAP" id="MF_00057">
    <property type="entry name" value="KdsB"/>
    <property type="match status" value="1"/>
</dbReference>
<dbReference type="InterPro" id="IPR003329">
    <property type="entry name" value="Cytidylyl_trans"/>
</dbReference>
<dbReference type="InterPro" id="IPR029044">
    <property type="entry name" value="Nucleotide-diphossugar_trans"/>
</dbReference>
<dbReference type="InterPro" id="IPR004528">
    <property type="entry name" value="KdsB"/>
</dbReference>
<gene>
    <name evidence="5 7" type="primary">kdsB</name>
    <name evidence="7" type="ORF">RM544_04295</name>
</gene>
<keyword evidence="8" id="KW-1185">Reference proteome</keyword>
<comment type="caution">
    <text evidence="7">The sequence shown here is derived from an EMBL/GenBank/DDBJ whole genome shotgun (WGS) entry which is preliminary data.</text>
</comment>
<keyword evidence="3 5" id="KW-0548">Nucleotidyltransferase</keyword>
<dbReference type="Pfam" id="PF02348">
    <property type="entry name" value="CTP_transf_3"/>
    <property type="match status" value="1"/>
</dbReference>
<evidence type="ECO:0000256" key="1">
    <source>
        <dbReference type="ARBA" id="ARBA00004370"/>
    </source>
</evidence>
<dbReference type="EC" id="2.7.7.38" evidence="5"/>
<comment type="catalytic activity">
    <reaction evidence="5">
        <text>3-deoxy-alpha-D-manno-oct-2-ulosonate + CTP = CMP-3-deoxy-beta-D-manno-octulosonate + diphosphate</text>
        <dbReference type="Rhea" id="RHEA:23448"/>
        <dbReference type="ChEBI" id="CHEBI:33019"/>
        <dbReference type="ChEBI" id="CHEBI:37563"/>
        <dbReference type="ChEBI" id="CHEBI:85986"/>
        <dbReference type="ChEBI" id="CHEBI:85987"/>
        <dbReference type="EC" id="2.7.7.38"/>
    </reaction>
</comment>
<keyword evidence="4 5" id="KW-0448">Lipopolysaccharide biosynthesis</keyword>
<organism evidence="7 8">
    <name type="scientific">Brumicola blandensis</name>
    <dbReference type="NCBI Taxonomy" id="3075611"/>
    <lineage>
        <taxon>Bacteria</taxon>
        <taxon>Pseudomonadati</taxon>
        <taxon>Pseudomonadota</taxon>
        <taxon>Gammaproteobacteria</taxon>
        <taxon>Alteromonadales</taxon>
        <taxon>Alteromonadaceae</taxon>
        <taxon>Brumicola</taxon>
    </lineage>
</organism>
<evidence type="ECO:0000256" key="5">
    <source>
        <dbReference type="HAMAP-Rule" id="MF_00057"/>
    </source>
</evidence>
<dbReference type="EMBL" id="JAVRIE010000001">
    <property type="protein sequence ID" value="MDT0581750.1"/>
    <property type="molecule type" value="Genomic_DNA"/>
</dbReference>
<name>A0AAW8QYS2_9ALTE</name>
<comment type="similarity">
    <text evidence="5">Belongs to the KdsB family.</text>
</comment>
<comment type="subcellular location">
    <subcellularLocation>
        <location evidence="5">Cytoplasm</location>
    </subcellularLocation>
    <subcellularLocation>
        <location evidence="1">Membrane</location>
    </subcellularLocation>
</comment>
<dbReference type="GO" id="GO:0008690">
    <property type="term" value="F:3-deoxy-manno-octulosonate cytidylyltransferase activity"/>
    <property type="evidence" value="ECO:0007669"/>
    <property type="project" value="UniProtKB-UniRule"/>
</dbReference>
<dbReference type="FunFam" id="3.90.550.10:FF:000011">
    <property type="entry name" value="3-deoxy-manno-octulosonate cytidylyltransferase"/>
    <property type="match status" value="1"/>
</dbReference>
<evidence type="ECO:0000256" key="4">
    <source>
        <dbReference type="ARBA" id="ARBA00022985"/>
    </source>
</evidence>
<sequence>MDFIVVIPARYGSTRFPGKPLAIIHGKPMIQHVVERSVEAGATRVIVATDDERIAKIVGSFGAEVCMTSNTHESGTTRIAEVITINDIDDDTIVINVQGDEPFIPSGNIQQVAQNLHDNQDIPMATLAYPIEDVNDIFNSNVVKVLSDKRKRAMYFSRAPIPFDRDAFAGSGVVAQNADIAELASVYLRHIGIYGYRAGFINQYASLAPSQLEKTESLEQLRVLWHGYDIHVDVANHAPPHGVDTPEDLERLNRSDI</sequence>
<evidence type="ECO:0000256" key="6">
    <source>
        <dbReference type="SAM" id="MobiDB-lite"/>
    </source>
</evidence>
<dbReference type="AlphaFoldDB" id="A0AAW8QYS2"/>
<comment type="function">
    <text evidence="5">Activates KDO (a required 8-carbon sugar) for incorporation into bacterial lipopolysaccharide in Gram-negative bacteria.</text>
</comment>
<protein>
    <recommendedName>
        <fullName evidence="5">3-deoxy-manno-octulosonate cytidylyltransferase</fullName>
        <ecNumber evidence="5">2.7.7.38</ecNumber>
    </recommendedName>
    <alternativeName>
        <fullName evidence="5">CMP-2-keto-3-deoxyoctulosonic acid synthase</fullName>
        <shortName evidence="5">CKS</shortName>
        <shortName evidence="5">CMP-KDO synthase</shortName>
    </alternativeName>
</protein>
<evidence type="ECO:0000313" key="7">
    <source>
        <dbReference type="EMBL" id="MDT0581750.1"/>
    </source>
</evidence>
<dbReference type="GO" id="GO:0009103">
    <property type="term" value="P:lipopolysaccharide biosynthetic process"/>
    <property type="evidence" value="ECO:0007669"/>
    <property type="project" value="UniProtKB-UniRule"/>
</dbReference>
<proteinExistence type="inferred from homology"/>
<dbReference type="GO" id="GO:0005829">
    <property type="term" value="C:cytosol"/>
    <property type="evidence" value="ECO:0007669"/>
    <property type="project" value="TreeGrafter"/>
</dbReference>
<dbReference type="Proteomes" id="UP001249020">
    <property type="component" value="Unassembled WGS sequence"/>
</dbReference>
<feature type="region of interest" description="Disordered" evidence="6">
    <location>
        <begin position="238"/>
        <end position="257"/>
    </location>
</feature>